<gene>
    <name evidence="1" type="ORF">BSAL_53755</name>
</gene>
<evidence type="ECO:0000313" key="1">
    <source>
        <dbReference type="EMBL" id="CUE71931.1"/>
    </source>
</evidence>
<proteinExistence type="predicted"/>
<feature type="non-terminal residue" evidence="1">
    <location>
        <position position="117"/>
    </location>
</feature>
<dbReference type="AlphaFoldDB" id="A0A0S4ILU6"/>
<reference evidence="2" key="1">
    <citation type="submission" date="2015-09" db="EMBL/GenBank/DDBJ databases">
        <authorList>
            <consortium name="Pathogen Informatics"/>
        </authorList>
    </citation>
    <scope>NUCLEOTIDE SEQUENCE [LARGE SCALE GENOMIC DNA]</scope>
    <source>
        <strain evidence="2">Lake Konstanz</strain>
    </source>
</reference>
<evidence type="ECO:0000313" key="2">
    <source>
        <dbReference type="Proteomes" id="UP000051952"/>
    </source>
</evidence>
<keyword evidence="2" id="KW-1185">Reference proteome</keyword>
<protein>
    <submittedName>
        <fullName evidence="1">GPI-anchored surface protein, putative</fullName>
    </submittedName>
</protein>
<accession>A0A0S4ILU6</accession>
<sequence length="117" mass="12644">MLSIPKACTRANTWKVASLVVSTCLDSSFLVRFCFTRACPTNSLSGFMLWKTSAIVGYVDSRVAFTSDAHFVLLLLLRSLLRRNIPPMAPSFSRCSSALLMVAMCVASAAALSTTAE</sequence>
<dbReference type="VEuPathDB" id="TriTrypDB:BSAL_53755"/>
<dbReference type="Proteomes" id="UP000051952">
    <property type="component" value="Unassembled WGS sequence"/>
</dbReference>
<name>A0A0S4ILU6_BODSA</name>
<dbReference type="EMBL" id="CYKH01000115">
    <property type="protein sequence ID" value="CUE71931.1"/>
    <property type="molecule type" value="Genomic_DNA"/>
</dbReference>
<organism evidence="1 2">
    <name type="scientific">Bodo saltans</name>
    <name type="common">Flagellated protozoan</name>
    <dbReference type="NCBI Taxonomy" id="75058"/>
    <lineage>
        <taxon>Eukaryota</taxon>
        <taxon>Discoba</taxon>
        <taxon>Euglenozoa</taxon>
        <taxon>Kinetoplastea</taxon>
        <taxon>Metakinetoplastina</taxon>
        <taxon>Eubodonida</taxon>
        <taxon>Bodonidae</taxon>
        <taxon>Bodo</taxon>
    </lineage>
</organism>